<evidence type="ECO:0000256" key="2">
    <source>
        <dbReference type="SAM" id="MobiDB-lite"/>
    </source>
</evidence>
<dbReference type="SUPFAM" id="SSF81296">
    <property type="entry name" value="E set domains"/>
    <property type="match status" value="1"/>
</dbReference>
<feature type="domain" description="Arrestin C-terminal-like" evidence="3">
    <location>
        <begin position="186"/>
        <end position="317"/>
    </location>
</feature>
<dbReference type="InterPro" id="IPR014756">
    <property type="entry name" value="Ig_E-set"/>
</dbReference>
<dbReference type="InterPro" id="IPR014752">
    <property type="entry name" value="Arrestin-like_C"/>
</dbReference>
<dbReference type="STRING" id="400682.A0A1X7U4Z7"/>
<dbReference type="Gene3D" id="2.60.40.640">
    <property type="match status" value="2"/>
</dbReference>
<dbReference type="OrthoDB" id="2333384at2759"/>
<dbReference type="InterPro" id="IPR050357">
    <property type="entry name" value="Arrestin_domain-protein"/>
</dbReference>
<protein>
    <recommendedName>
        <fullName evidence="3">Arrestin C-terminal-like domain-containing protein</fullName>
    </recommendedName>
</protein>
<evidence type="ECO:0000259" key="3">
    <source>
        <dbReference type="SMART" id="SM01017"/>
    </source>
</evidence>
<dbReference type="eggNOG" id="KOG3780">
    <property type="taxonomic scope" value="Eukaryota"/>
</dbReference>
<dbReference type="SMART" id="SM01017">
    <property type="entry name" value="Arrestin_C"/>
    <property type="match status" value="1"/>
</dbReference>
<dbReference type="InterPro" id="IPR011021">
    <property type="entry name" value="Arrestin-like_N"/>
</dbReference>
<dbReference type="PANTHER" id="PTHR11188">
    <property type="entry name" value="ARRESTIN DOMAIN CONTAINING PROTEIN"/>
    <property type="match status" value="1"/>
</dbReference>
<dbReference type="GO" id="GO:0005737">
    <property type="term" value="C:cytoplasm"/>
    <property type="evidence" value="ECO:0007669"/>
    <property type="project" value="TreeGrafter"/>
</dbReference>
<dbReference type="PANTHER" id="PTHR11188:SF17">
    <property type="entry name" value="FI21816P1"/>
    <property type="match status" value="1"/>
</dbReference>
<dbReference type="Pfam" id="PF02752">
    <property type="entry name" value="Arrestin_C"/>
    <property type="match status" value="1"/>
</dbReference>
<dbReference type="InParanoid" id="A0A1X7U4Z7"/>
<evidence type="ECO:0000313" key="4">
    <source>
        <dbReference type="EnsemblMetazoa" id="Aqu2.1.22992_001"/>
    </source>
</evidence>
<accession>A0A1X7U4Z7</accession>
<dbReference type="EnsemblMetazoa" id="Aqu2.1.22992_001">
    <property type="protein sequence ID" value="Aqu2.1.22992_001"/>
    <property type="gene ID" value="Aqu2.1.22992"/>
</dbReference>
<name>A0A1X7U4Z7_AMPQE</name>
<dbReference type="GO" id="GO:0015031">
    <property type="term" value="P:protein transport"/>
    <property type="evidence" value="ECO:0007669"/>
    <property type="project" value="TreeGrafter"/>
</dbReference>
<comment type="similarity">
    <text evidence="1">Belongs to the arrestin family.</text>
</comment>
<proteinExistence type="inferred from homology"/>
<sequence length="381" mass="41942">MSTVQTEGVELSIALSQQPQGVLYTPTSEVAGEVLLSIREGSQDLKYKRVTVAVLGKVDVYFSVPQSGGGRDGRHFTESNTFFKKVLTLWEEGQSTTSINASGSYVFPFSLSLQSEPNASLPSSLDCRDAKIRYNIEAKLIRNDTSEIESASCFKRIEIQSNVDINRGELLSPRSAQKEIMAGCISRDNVTVTSTIARTGYCRVADEIPVQVIVEPGRGTQLQFISTALIQRITCYAQGQPSILERLVHSNANTQMPRKGISFTWNVPRFTIPDQLELSLDNFSYVHIGYFIRVEFGAKCIKAQWIDLPIVIGNVPLSSANSSRLSSMEVSRTTSGGGGYRPVSGLIRSSGYNPPVIPAAAAKEKEEREEESNEYSRLIHK</sequence>
<feature type="region of interest" description="Disordered" evidence="2">
    <location>
        <begin position="345"/>
        <end position="381"/>
    </location>
</feature>
<reference evidence="4" key="1">
    <citation type="submission" date="2017-05" db="UniProtKB">
        <authorList>
            <consortium name="EnsemblMetazoa"/>
        </authorList>
    </citation>
    <scope>IDENTIFICATION</scope>
</reference>
<dbReference type="InterPro" id="IPR011022">
    <property type="entry name" value="Arrestin_C-like"/>
</dbReference>
<dbReference type="Pfam" id="PF00339">
    <property type="entry name" value="Arrestin_N"/>
    <property type="match status" value="1"/>
</dbReference>
<dbReference type="AlphaFoldDB" id="A0A1X7U4Z7"/>
<evidence type="ECO:0000256" key="1">
    <source>
        <dbReference type="ARBA" id="ARBA00005298"/>
    </source>
</evidence>
<organism evidence="4">
    <name type="scientific">Amphimedon queenslandica</name>
    <name type="common">Sponge</name>
    <dbReference type="NCBI Taxonomy" id="400682"/>
    <lineage>
        <taxon>Eukaryota</taxon>
        <taxon>Metazoa</taxon>
        <taxon>Porifera</taxon>
        <taxon>Demospongiae</taxon>
        <taxon>Heteroscleromorpha</taxon>
        <taxon>Haplosclerida</taxon>
        <taxon>Niphatidae</taxon>
        <taxon>Amphimedon</taxon>
    </lineage>
</organism>